<dbReference type="FunFam" id="1.20.1740.10:FF:000017">
    <property type="entry name" value="Amino acid permease"/>
    <property type="match status" value="1"/>
</dbReference>
<keyword evidence="5 7" id="KW-1133">Transmembrane helix</keyword>
<keyword evidence="2" id="KW-0813">Transport</keyword>
<dbReference type="PIRSF" id="PIRSF006060">
    <property type="entry name" value="AA_transporter"/>
    <property type="match status" value="1"/>
</dbReference>
<accession>A0A9P4MH29</accession>
<protein>
    <recommendedName>
        <fullName evidence="8">Amino acid permease/ SLC12A domain-containing protein</fullName>
    </recommendedName>
</protein>
<feature type="domain" description="Amino acid permease/ SLC12A" evidence="8">
    <location>
        <begin position="89"/>
        <end position="554"/>
    </location>
</feature>
<comment type="caution">
    <text evidence="9">The sequence shown here is derived from an EMBL/GenBank/DDBJ whole genome shotgun (WGS) entry which is preliminary data.</text>
</comment>
<keyword evidence="6 7" id="KW-0472">Membrane</keyword>
<dbReference type="PANTHER" id="PTHR43341:SF1">
    <property type="entry name" value="GENERAL AMINO-ACID PERMEASE GAP1"/>
    <property type="match status" value="1"/>
</dbReference>
<sequence length="597" mass="64536">MAANRPNEIVIETSLTTVWEPKDGHKSAHVVEVPPTPPAPVRASAPPPKRMGKFFDGFKPHPDLRSVDMEEGMVKTTKSPLSRGLRGRHLQMIAIGGSIGSGLFVGSGSAIAVGGQGSVIIAYSIIGFFLYCTMQALGELSALFPVTGSFVAYSARFIDPAWGFAMGWNYAIQWLVVLPLELVSASLVLEFWGIKDIRPFTALFLGLIAIINFFGIRGYGEVEFILSGVKILATLGFIVLGVIINIGGGPYTEGPYAGYVGDQFWHIAAFKHGFKGFGSTFVYSALAFAGTEIVGLAAAETKDPRRSIPTAIKQVFWRIVLFYLVSLTVIGFLVSADDPRLKSGSSGVDARASPFVIAIVNSGIQVLPSIMNSVILVSVISVANSAAYGSTRTLISLANYGQLPKIVGYVDRQGRPLVAVGIAILFGLIGFLGTSAHAGVAFTWLAAISTLSSLCTWGSICAAHIRFRSAWAAGGRSLNQLPYVSQSGVIGSWIGVTFTFLIVAMQLWLGVWPLGYEKMTTAQQIENLFSSGYLTIGIVLVSYVGYKLVKRTKIWNTNEIDIVSGARVVQNGDELAEEERARQMDWPRWRRIYKFFC</sequence>
<proteinExistence type="predicted"/>
<dbReference type="OrthoDB" id="3900342at2759"/>
<dbReference type="Proteomes" id="UP000799439">
    <property type="component" value="Unassembled WGS sequence"/>
</dbReference>
<evidence type="ECO:0000256" key="1">
    <source>
        <dbReference type="ARBA" id="ARBA00004141"/>
    </source>
</evidence>
<feature type="transmembrane region" description="Helical" evidence="7">
    <location>
        <begin position="92"/>
        <end position="114"/>
    </location>
</feature>
<keyword evidence="3 7" id="KW-0812">Transmembrane</keyword>
<dbReference type="InterPro" id="IPR004841">
    <property type="entry name" value="AA-permease/SLC12A_dom"/>
</dbReference>
<evidence type="ECO:0000259" key="8">
    <source>
        <dbReference type="Pfam" id="PF00324"/>
    </source>
</evidence>
<evidence type="ECO:0000313" key="10">
    <source>
        <dbReference type="Proteomes" id="UP000799439"/>
    </source>
</evidence>
<evidence type="ECO:0000256" key="4">
    <source>
        <dbReference type="ARBA" id="ARBA00022970"/>
    </source>
</evidence>
<reference evidence="9" key="1">
    <citation type="journal article" date="2020" name="Stud. Mycol.">
        <title>101 Dothideomycetes genomes: a test case for predicting lifestyles and emergence of pathogens.</title>
        <authorList>
            <person name="Haridas S."/>
            <person name="Albert R."/>
            <person name="Binder M."/>
            <person name="Bloem J."/>
            <person name="Labutti K."/>
            <person name="Salamov A."/>
            <person name="Andreopoulos B."/>
            <person name="Baker S."/>
            <person name="Barry K."/>
            <person name="Bills G."/>
            <person name="Bluhm B."/>
            <person name="Cannon C."/>
            <person name="Castanera R."/>
            <person name="Culley D."/>
            <person name="Daum C."/>
            <person name="Ezra D."/>
            <person name="Gonzalez J."/>
            <person name="Henrissat B."/>
            <person name="Kuo A."/>
            <person name="Liang C."/>
            <person name="Lipzen A."/>
            <person name="Lutzoni F."/>
            <person name="Magnuson J."/>
            <person name="Mondo S."/>
            <person name="Nolan M."/>
            <person name="Ohm R."/>
            <person name="Pangilinan J."/>
            <person name="Park H.-J."/>
            <person name="Ramirez L."/>
            <person name="Alfaro M."/>
            <person name="Sun H."/>
            <person name="Tritt A."/>
            <person name="Yoshinaga Y."/>
            <person name="Zwiers L.-H."/>
            <person name="Turgeon B."/>
            <person name="Goodwin S."/>
            <person name="Spatafora J."/>
            <person name="Crous P."/>
            <person name="Grigoriev I."/>
        </authorList>
    </citation>
    <scope>NUCLEOTIDE SEQUENCE</scope>
    <source>
        <strain evidence="9">CBS 260.36</strain>
    </source>
</reference>
<evidence type="ECO:0000313" key="9">
    <source>
        <dbReference type="EMBL" id="KAF2152743.1"/>
    </source>
</evidence>
<name>A0A9P4MH29_9PEZI</name>
<feature type="transmembrane region" description="Helical" evidence="7">
    <location>
        <begin position="528"/>
        <end position="546"/>
    </location>
</feature>
<feature type="transmembrane region" description="Helical" evidence="7">
    <location>
        <begin position="488"/>
        <end position="508"/>
    </location>
</feature>
<dbReference type="Gene3D" id="1.20.1740.10">
    <property type="entry name" value="Amino acid/polyamine transporter I"/>
    <property type="match status" value="1"/>
</dbReference>
<dbReference type="AlphaFoldDB" id="A0A9P4MH29"/>
<feature type="transmembrane region" description="Helical" evidence="7">
    <location>
        <begin position="120"/>
        <end position="153"/>
    </location>
</feature>
<evidence type="ECO:0000256" key="2">
    <source>
        <dbReference type="ARBA" id="ARBA00022448"/>
    </source>
</evidence>
<feature type="transmembrane region" description="Helical" evidence="7">
    <location>
        <begin position="417"/>
        <end position="438"/>
    </location>
</feature>
<keyword evidence="10" id="KW-1185">Reference proteome</keyword>
<dbReference type="GO" id="GO:0016020">
    <property type="term" value="C:membrane"/>
    <property type="evidence" value="ECO:0007669"/>
    <property type="project" value="UniProtKB-SubCell"/>
</dbReference>
<organism evidence="9 10">
    <name type="scientific">Myriangium duriaei CBS 260.36</name>
    <dbReference type="NCBI Taxonomy" id="1168546"/>
    <lineage>
        <taxon>Eukaryota</taxon>
        <taxon>Fungi</taxon>
        <taxon>Dikarya</taxon>
        <taxon>Ascomycota</taxon>
        <taxon>Pezizomycotina</taxon>
        <taxon>Dothideomycetes</taxon>
        <taxon>Dothideomycetidae</taxon>
        <taxon>Myriangiales</taxon>
        <taxon>Myriangiaceae</taxon>
        <taxon>Myriangium</taxon>
    </lineage>
</organism>
<evidence type="ECO:0000256" key="5">
    <source>
        <dbReference type="ARBA" id="ARBA00022989"/>
    </source>
</evidence>
<feature type="transmembrane region" description="Helical" evidence="7">
    <location>
        <begin position="231"/>
        <end position="251"/>
    </location>
</feature>
<dbReference type="GO" id="GO:0015171">
    <property type="term" value="F:amino acid transmembrane transporter activity"/>
    <property type="evidence" value="ECO:0007669"/>
    <property type="project" value="TreeGrafter"/>
</dbReference>
<gene>
    <name evidence="9" type="ORF">K461DRAFT_278989</name>
</gene>
<feature type="transmembrane region" description="Helical" evidence="7">
    <location>
        <begin position="355"/>
        <end position="383"/>
    </location>
</feature>
<dbReference type="InterPro" id="IPR050524">
    <property type="entry name" value="APC_YAT"/>
</dbReference>
<evidence type="ECO:0000256" key="6">
    <source>
        <dbReference type="ARBA" id="ARBA00023136"/>
    </source>
</evidence>
<feature type="transmembrane region" description="Helical" evidence="7">
    <location>
        <begin position="315"/>
        <end position="335"/>
    </location>
</feature>
<dbReference type="EMBL" id="ML996086">
    <property type="protein sequence ID" value="KAF2152743.1"/>
    <property type="molecule type" value="Genomic_DNA"/>
</dbReference>
<evidence type="ECO:0000256" key="3">
    <source>
        <dbReference type="ARBA" id="ARBA00022692"/>
    </source>
</evidence>
<feature type="transmembrane region" description="Helical" evidence="7">
    <location>
        <begin position="200"/>
        <end position="219"/>
    </location>
</feature>
<feature type="transmembrane region" description="Helical" evidence="7">
    <location>
        <begin position="444"/>
        <end position="467"/>
    </location>
</feature>
<feature type="transmembrane region" description="Helical" evidence="7">
    <location>
        <begin position="281"/>
        <end position="299"/>
    </location>
</feature>
<dbReference type="PANTHER" id="PTHR43341">
    <property type="entry name" value="AMINO ACID PERMEASE"/>
    <property type="match status" value="1"/>
</dbReference>
<comment type="subcellular location">
    <subcellularLocation>
        <location evidence="1">Membrane</location>
        <topology evidence="1">Multi-pass membrane protein</topology>
    </subcellularLocation>
</comment>
<dbReference type="Pfam" id="PF00324">
    <property type="entry name" value="AA_permease"/>
    <property type="match status" value="1"/>
</dbReference>
<evidence type="ECO:0000256" key="7">
    <source>
        <dbReference type="SAM" id="Phobius"/>
    </source>
</evidence>
<keyword evidence="4" id="KW-0029">Amino-acid transport</keyword>